<feature type="transmembrane region" description="Helical" evidence="1">
    <location>
        <begin position="343"/>
        <end position="362"/>
    </location>
</feature>
<evidence type="ECO:0000313" key="3">
    <source>
        <dbReference type="Proteomes" id="UP000265560"/>
    </source>
</evidence>
<name>A0A385YYI3_9PSED</name>
<feature type="transmembrane region" description="Helical" evidence="1">
    <location>
        <begin position="106"/>
        <end position="125"/>
    </location>
</feature>
<evidence type="ECO:0000313" key="2">
    <source>
        <dbReference type="EMBL" id="AYC31461.1"/>
    </source>
</evidence>
<organism evidence="2 3">
    <name type="scientific">Pseudomonas cavernae</name>
    <dbReference type="NCBI Taxonomy" id="2320867"/>
    <lineage>
        <taxon>Bacteria</taxon>
        <taxon>Pseudomonadati</taxon>
        <taxon>Pseudomonadota</taxon>
        <taxon>Gammaproteobacteria</taxon>
        <taxon>Pseudomonadales</taxon>
        <taxon>Pseudomonadaceae</taxon>
        <taxon>Pseudomonas</taxon>
    </lineage>
</organism>
<dbReference type="Pfam" id="PF14897">
    <property type="entry name" value="EpsG"/>
    <property type="match status" value="1"/>
</dbReference>
<keyword evidence="1" id="KW-0812">Transmembrane</keyword>
<sequence length="369" mass="41826">MSSTLTLYFYLIVSWFLAIFLHNKKSITQNTGTLNLYKLIFFTVPPLIVGFFFAALRPFNAGGDTISYISAFSRISSPFTAAENASYGTELLFWPTQAVIKFFFDARGWLVANYLIVAFLAFFAYRKITQNTKISPLLFSLVFMTFFAVYTGNAMRQVYSIPLGLIAFHYCYNKDHLKFLIFSALAIFFHWSAAIVLFSPVFTRIPNNIKFYIGIPIAALVCSSLIEQVTDLVISLSGFDWLIAKANLYFKGGRVSHIEAAWKTMNFWLCIAIYLSLIITKAVTTKAYQETTKYSLMFISLMLFSVNNPDVSERYMVWFVFIIPISVAIILSRFKIAIPVNNAIYAILFSLMAVLVFTRASAMETLGIA</sequence>
<gene>
    <name evidence="2" type="ORF">D3880_03220</name>
</gene>
<keyword evidence="3" id="KW-1185">Reference proteome</keyword>
<feature type="transmembrane region" description="Helical" evidence="1">
    <location>
        <begin position="35"/>
        <end position="56"/>
    </location>
</feature>
<feature type="transmembrane region" description="Helical" evidence="1">
    <location>
        <begin position="6"/>
        <end position="23"/>
    </location>
</feature>
<protein>
    <submittedName>
        <fullName evidence="2">EpsG family protein</fullName>
    </submittedName>
</protein>
<keyword evidence="1" id="KW-1133">Transmembrane helix</keyword>
<dbReference type="KEGG" id="pcav:D3880_03220"/>
<feature type="transmembrane region" description="Helical" evidence="1">
    <location>
        <begin position="179"/>
        <end position="202"/>
    </location>
</feature>
<feature type="transmembrane region" description="Helical" evidence="1">
    <location>
        <begin position="137"/>
        <end position="159"/>
    </location>
</feature>
<dbReference type="EMBL" id="CP032419">
    <property type="protein sequence ID" value="AYC31461.1"/>
    <property type="molecule type" value="Genomic_DNA"/>
</dbReference>
<keyword evidence="1" id="KW-0472">Membrane</keyword>
<evidence type="ECO:0000256" key="1">
    <source>
        <dbReference type="SAM" id="Phobius"/>
    </source>
</evidence>
<dbReference type="InterPro" id="IPR049458">
    <property type="entry name" value="EpsG-like"/>
</dbReference>
<reference evidence="3" key="1">
    <citation type="submission" date="2018-09" db="EMBL/GenBank/DDBJ databases">
        <authorList>
            <person name="Zhu H."/>
        </authorList>
    </citation>
    <scope>NUCLEOTIDE SEQUENCE [LARGE SCALE GENOMIC DNA]</scope>
    <source>
        <strain evidence="3">K2W31S-8</strain>
    </source>
</reference>
<dbReference type="AlphaFoldDB" id="A0A385YYI3"/>
<dbReference type="Proteomes" id="UP000265560">
    <property type="component" value="Chromosome"/>
</dbReference>
<feature type="transmembrane region" description="Helical" evidence="1">
    <location>
        <begin position="265"/>
        <end position="284"/>
    </location>
</feature>
<feature type="transmembrane region" description="Helical" evidence="1">
    <location>
        <begin position="315"/>
        <end position="331"/>
    </location>
</feature>
<proteinExistence type="predicted"/>
<dbReference type="OrthoDB" id="6855623at2"/>
<accession>A0A385YYI3</accession>
<dbReference type="RefSeq" id="WP_119892087.1">
    <property type="nucleotide sequence ID" value="NZ_CP032419.1"/>
</dbReference>